<protein>
    <submittedName>
        <fullName evidence="2">Uncharacterized protein</fullName>
    </submittedName>
</protein>
<sequence length="574" mass="63237">MPKSWSTLYGSKTKTDIHVSEIGTLCGSTLLHQQGPKISFGTNVARCSDTSKGPVVLDGPAPLDGTCCRWCTRLPHDWGPKVPEALVAKGEIIGASPGTKLVVEVQMSRHAMGTGSKCLKHGHFFQPNALAHLRYQGDARNLSATVAAPTTRAFGGQRPLLRVENRAMTACIASSPDSDLEAFSHNLAHGRAKMEGSKSKVAMNAWLPQASYPCVTRSHGRSSSNSALAADKFWTGTPVPCPQSQSFSRGYGSILPTSLAYIVPLTISYSPWRPDAVMNLHRRSLRMGSAPGFTVTFAPFYSSAPGPFPDSRGRKDQPLQHAGVARGDDAPAPPPLGKRMKRPIDGDRGSRASKYQGADGTRGSRTTKGLSCRWCPRLPQDQGPRLPMVRRLSQMQAPRCQWCPRLPHIQSPRCRWCSRLPYDQGPSLPMVSKAPVHRRHQGADAARGFYTSEAPRHQGADVARGSRTSEAPRFQCCSRLSHHRRSRLPMASKAPARPSSNVPMLPHHWRPRLPMVHDALTRPRAQDRSPEHHRESSPEHHREPNLWWGHKRLGMKWAWAVPWTSHTRSISPPP</sequence>
<dbReference type="InterPro" id="IPR052997">
    <property type="entry name" value="RRT15-like"/>
</dbReference>
<gene>
    <name evidence="2" type="ORF">GOBAR_AA11938</name>
</gene>
<name>A0A2P5XZF4_GOSBA</name>
<dbReference type="Proteomes" id="UP000239757">
    <property type="component" value="Unassembled WGS sequence"/>
</dbReference>
<organism evidence="2 3">
    <name type="scientific">Gossypium barbadense</name>
    <name type="common">Sea Island cotton</name>
    <name type="synonym">Hibiscus barbadensis</name>
    <dbReference type="NCBI Taxonomy" id="3634"/>
    <lineage>
        <taxon>Eukaryota</taxon>
        <taxon>Viridiplantae</taxon>
        <taxon>Streptophyta</taxon>
        <taxon>Embryophyta</taxon>
        <taxon>Tracheophyta</taxon>
        <taxon>Spermatophyta</taxon>
        <taxon>Magnoliopsida</taxon>
        <taxon>eudicotyledons</taxon>
        <taxon>Gunneridae</taxon>
        <taxon>Pentapetalae</taxon>
        <taxon>rosids</taxon>
        <taxon>malvids</taxon>
        <taxon>Malvales</taxon>
        <taxon>Malvaceae</taxon>
        <taxon>Malvoideae</taxon>
        <taxon>Gossypium</taxon>
    </lineage>
</organism>
<accession>A0A2P5XZF4</accession>
<feature type="region of interest" description="Disordered" evidence="1">
    <location>
        <begin position="521"/>
        <end position="544"/>
    </location>
</feature>
<proteinExistence type="predicted"/>
<feature type="region of interest" description="Disordered" evidence="1">
    <location>
        <begin position="484"/>
        <end position="508"/>
    </location>
</feature>
<reference evidence="2 3" key="1">
    <citation type="submission" date="2015-01" db="EMBL/GenBank/DDBJ databases">
        <title>Genome of allotetraploid Gossypium barbadense reveals genomic plasticity and fiber elongation in cotton evolution.</title>
        <authorList>
            <person name="Chen X."/>
            <person name="Liu X."/>
            <person name="Zhao B."/>
            <person name="Zheng H."/>
            <person name="Hu Y."/>
            <person name="Lu G."/>
            <person name="Yang C."/>
            <person name="Chen J."/>
            <person name="Shan C."/>
            <person name="Zhang L."/>
            <person name="Zhou Y."/>
            <person name="Wang L."/>
            <person name="Guo W."/>
            <person name="Bai Y."/>
            <person name="Ruan J."/>
            <person name="Shangguan X."/>
            <person name="Mao Y."/>
            <person name="Jiang J."/>
            <person name="Zhu Y."/>
            <person name="Lei J."/>
            <person name="Kang H."/>
            <person name="Chen S."/>
            <person name="He X."/>
            <person name="Wang R."/>
            <person name="Wang Y."/>
            <person name="Chen J."/>
            <person name="Wang L."/>
            <person name="Yu S."/>
            <person name="Wang B."/>
            <person name="Wei J."/>
            <person name="Song S."/>
            <person name="Lu X."/>
            <person name="Gao Z."/>
            <person name="Gu W."/>
            <person name="Deng X."/>
            <person name="Ma D."/>
            <person name="Wang S."/>
            <person name="Liang W."/>
            <person name="Fang L."/>
            <person name="Cai C."/>
            <person name="Zhu X."/>
            <person name="Zhou B."/>
            <person name="Zhang Y."/>
            <person name="Chen Z."/>
            <person name="Xu S."/>
            <person name="Zhu R."/>
            <person name="Wang S."/>
            <person name="Zhang T."/>
            <person name="Zhao G."/>
        </authorList>
    </citation>
    <scope>NUCLEOTIDE SEQUENCE [LARGE SCALE GENOMIC DNA]</scope>
    <source>
        <strain evidence="3">cv. Xinhai21</strain>
        <tissue evidence="2">Leaf</tissue>
    </source>
</reference>
<dbReference type="EMBL" id="KZ663963">
    <property type="protein sequence ID" value="PPS08714.1"/>
    <property type="molecule type" value="Genomic_DNA"/>
</dbReference>
<dbReference type="PANTHER" id="PTHR33047:SF42">
    <property type="entry name" value="PROTEIN TAR1"/>
    <property type="match status" value="1"/>
</dbReference>
<evidence type="ECO:0000313" key="3">
    <source>
        <dbReference type="Proteomes" id="UP000239757"/>
    </source>
</evidence>
<feature type="region of interest" description="Disordered" evidence="1">
    <location>
        <begin position="306"/>
        <end position="368"/>
    </location>
</feature>
<dbReference type="PANTHER" id="PTHR33047">
    <property type="entry name" value="PROTEIN TAR1"/>
    <property type="match status" value="1"/>
</dbReference>
<evidence type="ECO:0000313" key="2">
    <source>
        <dbReference type="EMBL" id="PPS08714.1"/>
    </source>
</evidence>
<dbReference type="AlphaFoldDB" id="A0A2P5XZF4"/>
<evidence type="ECO:0000256" key="1">
    <source>
        <dbReference type="SAM" id="MobiDB-lite"/>
    </source>
</evidence>